<dbReference type="KEGG" id="lbc:LACBIDRAFT_327902"/>
<gene>
    <name evidence="1" type="ORF">LACBIDRAFT_327902</name>
</gene>
<evidence type="ECO:0000313" key="2">
    <source>
        <dbReference type="Proteomes" id="UP000001194"/>
    </source>
</evidence>
<name>B0DD60_LACBS</name>
<protein>
    <submittedName>
        <fullName evidence="1">Predicted protein</fullName>
    </submittedName>
</protein>
<organism evidence="2">
    <name type="scientific">Laccaria bicolor (strain S238N-H82 / ATCC MYA-4686)</name>
    <name type="common">Bicoloured deceiver</name>
    <name type="synonym">Laccaria laccata var. bicolor</name>
    <dbReference type="NCBI Taxonomy" id="486041"/>
    <lineage>
        <taxon>Eukaryota</taxon>
        <taxon>Fungi</taxon>
        <taxon>Dikarya</taxon>
        <taxon>Basidiomycota</taxon>
        <taxon>Agaricomycotina</taxon>
        <taxon>Agaricomycetes</taxon>
        <taxon>Agaricomycetidae</taxon>
        <taxon>Agaricales</taxon>
        <taxon>Agaricineae</taxon>
        <taxon>Hydnangiaceae</taxon>
        <taxon>Laccaria</taxon>
    </lineage>
</organism>
<accession>B0DD60</accession>
<proteinExistence type="predicted"/>
<dbReference type="HOGENOM" id="CLU_033651_2_0_1"/>
<dbReference type="GeneID" id="6077589"/>
<dbReference type="AlphaFoldDB" id="B0DD60"/>
<dbReference type="RefSeq" id="XP_001881814.1">
    <property type="nucleotide sequence ID" value="XM_001881779.1"/>
</dbReference>
<dbReference type="EMBL" id="DS547104">
    <property type="protein sequence ID" value="EDR07422.1"/>
    <property type="molecule type" value="Genomic_DNA"/>
</dbReference>
<dbReference type="InParanoid" id="B0DD60"/>
<sequence>MSVCGREPSQLDGRGGSEPLRFTVYYRLYANNDALESKNPIYSNDRFIGRTSFKSITPPRNVASLKRNIWKVEGFEGIPTCALYLSLSEKAPAEDLTRLPPRGSGSSELDPMALVLNVTEVEKRLAASNNLDSDTLPEWPHEQRYVHYRTYDDAGEIVSKTSFDKTDTSLGRVNALSVPPPHNGACLKARLRQAENLPAYDFKLYKDDSGETILNCDEGVNILSDDYPGIIADEPVAIVYNSQQALCDPIPQGFPRKIRALACKMGAHDPTWHSSTQGEIFHTDGVVTKKRYYMDAWVYDCYVAINSDGKRGCKFKSYSAIGSPREASLLRVTLACILMPDSPFRGEVGGSGRDNHLHELRVLGIHLKFAKYVFPTTTTPDSQFCEAAHFPIFLYDRNGTFWNTSVTFFRRATSPEPSNCAPLEI</sequence>
<dbReference type="Proteomes" id="UP000001194">
    <property type="component" value="Unassembled WGS sequence"/>
</dbReference>
<evidence type="ECO:0000313" key="1">
    <source>
        <dbReference type="EMBL" id="EDR07422.1"/>
    </source>
</evidence>
<keyword evidence="2" id="KW-1185">Reference proteome</keyword>
<reference evidence="1 2" key="1">
    <citation type="journal article" date="2008" name="Nature">
        <title>The genome of Laccaria bicolor provides insights into mycorrhizal symbiosis.</title>
        <authorList>
            <person name="Martin F."/>
            <person name="Aerts A."/>
            <person name="Ahren D."/>
            <person name="Brun A."/>
            <person name="Danchin E.G.J."/>
            <person name="Duchaussoy F."/>
            <person name="Gibon J."/>
            <person name="Kohler A."/>
            <person name="Lindquist E."/>
            <person name="Pereda V."/>
            <person name="Salamov A."/>
            <person name="Shapiro H.J."/>
            <person name="Wuyts J."/>
            <person name="Blaudez D."/>
            <person name="Buee M."/>
            <person name="Brokstein P."/>
            <person name="Canbaeck B."/>
            <person name="Cohen D."/>
            <person name="Courty P.E."/>
            <person name="Coutinho P.M."/>
            <person name="Delaruelle C."/>
            <person name="Detter J.C."/>
            <person name="Deveau A."/>
            <person name="DiFazio S."/>
            <person name="Duplessis S."/>
            <person name="Fraissinet-Tachet L."/>
            <person name="Lucic E."/>
            <person name="Frey-Klett P."/>
            <person name="Fourrey C."/>
            <person name="Feussner I."/>
            <person name="Gay G."/>
            <person name="Grimwood J."/>
            <person name="Hoegger P.J."/>
            <person name="Jain P."/>
            <person name="Kilaru S."/>
            <person name="Labbe J."/>
            <person name="Lin Y.C."/>
            <person name="Legue V."/>
            <person name="Le Tacon F."/>
            <person name="Marmeisse R."/>
            <person name="Melayah D."/>
            <person name="Montanini B."/>
            <person name="Muratet M."/>
            <person name="Nehls U."/>
            <person name="Niculita-Hirzel H."/>
            <person name="Oudot-Le Secq M.P."/>
            <person name="Peter M."/>
            <person name="Quesneville H."/>
            <person name="Rajashekar B."/>
            <person name="Reich M."/>
            <person name="Rouhier N."/>
            <person name="Schmutz J."/>
            <person name="Yin T."/>
            <person name="Chalot M."/>
            <person name="Henrissat B."/>
            <person name="Kuees U."/>
            <person name="Lucas S."/>
            <person name="Van de Peer Y."/>
            <person name="Podila G.K."/>
            <person name="Polle A."/>
            <person name="Pukkila P.J."/>
            <person name="Richardson P.M."/>
            <person name="Rouze P."/>
            <person name="Sanders I.R."/>
            <person name="Stajich J.E."/>
            <person name="Tunlid A."/>
            <person name="Tuskan G."/>
            <person name="Grigoriev I.V."/>
        </authorList>
    </citation>
    <scope>NUCLEOTIDE SEQUENCE [LARGE SCALE GENOMIC DNA]</scope>
    <source>
        <strain evidence="2">S238N-H82 / ATCC MYA-4686</strain>
    </source>
</reference>
<dbReference type="OrthoDB" id="2995174at2759"/>